<proteinExistence type="inferred from homology"/>
<organism evidence="9 10">
    <name type="scientific">Phyllosticta capitalensis</name>
    <dbReference type="NCBI Taxonomy" id="121624"/>
    <lineage>
        <taxon>Eukaryota</taxon>
        <taxon>Fungi</taxon>
        <taxon>Dikarya</taxon>
        <taxon>Ascomycota</taxon>
        <taxon>Pezizomycotina</taxon>
        <taxon>Dothideomycetes</taxon>
        <taxon>Dothideomycetes incertae sedis</taxon>
        <taxon>Botryosphaeriales</taxon>
        <taxon>Phyllostictaceae</taxon>
        <taxon>Phyllosticta</taxon>
    </lineage>
</organism>
<evidence type="ECO:0000256" key="5">
    <source>
        <dbReference type="ARBA" id="ARBA00023204"/>
    </source>
</evidence>
<feature type="compositionally biased region" description="Basic and acidic residues" evidence="8">
    <location>
        <begin position="134"/>
        <end position="159"/>
    </location>
</feature>
<feature type="compositionally biased region" description="Polar residues" evidence="8">
    <location>
        <begin position="936"/>
        <end position="952"/>
    </location>
</feature>
<feature type="compositionally biased region" description="Basic and acidic residues" evidence="8">
    <location>
        <begin position="1026"/>
        <end position="1047"/>
    </location>
</feature>
<feature type="compositionally biased region" description="Polar residues" evidence="8">
    <location>
        <begin position="757"/>
        <end position="785"/>
    </location>
</feature>
<feature type="region of interest" description="Disordered" evidence="8">
    <location>
        <begin position="796"/>
        <end position="815"/>
    </location>
</feature>
<keyword evidence="6" id="KW-0539">Nucleus</keyword>
<keyword evidence="5" id="KW-0234">DNA repair</keyword>
<feature type="compositionally biased region" description="Basic and acidic residues" evidence="8">
    <location>
        <begin position="478"/>
        <end position="493"/>
    </location>
</feature>
<feature type="compositionally biased region" description="Basic and acidic residues" evidence="8">
    <location>
        <begin position="886"/>
        <end position="895"/>
    </location>
</feature>
<gene>
    <name evidence="9" type="ORF">HDK90DRAFT_480910</name>
</gene>
<dbReference type="Pfam" id="PF09494">
    <property type="entry name" value="Slx4"/>
    <property type="match status" value="1"/>
</dbReference>
<protein>
    <recommendedName>
        <fullName evidence="7">Structure-specific endonuclease subunit SLX4</fullName>
    </recommendedName>
</protein>
<name>A0ABR1YYE4_9PEZI</name>
<feature type="compositionally biased region" description="Basic and acidic residues" evidence="8">
    <location>
        <begin position="100"/>
        <end position="119"/>
    </location>
</feature>
<keyword evidence="10" id="KW-1185">Reference proteome</keyword>
<evidence type="ECO:0000313" key="10">
    <source>
        <dbReference type="Proteomes" id="UP001492380"/>
    </source>
</evidence>
<evidence type="ECO:0000256" key="6">
    <source>
        <dbReference type="ARBA" id="ARBA00023242"/>
    </source>
</evidence>
<feature type="region of interest" description="Disordered" evidence="8">
    <location>
        <begin position="44"/>
        <end position="88"/>
    </location>
</feature>
<evidence type="ECO:0000256" key="7">
    <source>
        <dbReference type="ARBA" id="ARBA00029496"/>
    </source>
</evidence>
<accession>A0ABR1YYE4</accession>
<dbReference type="EMBL" id="JBBWRZ010000003">
    <property type="protein sequence ID" value="KAK8240861.1"/>
    <property type="molecule type" value="Genomic_DNA"/>
</dbReference>
<feature type="compositionally biased region" description="Basic and acidic residues" evidence="8">
    <location>
        <begin position="170"/>
        <end position="182"/>
    </location>
</feature>
<evidence type="ECO:0000256" key="2">
    <source>
        <dbReference type="ARBA" id="ARBA00006661"/>
    </source>
</evidence>
<feature type="compositionally biased region" description="Basic and acidic residues" evidence="8">
    <location>
        <begin position="245"/>
        <end position="254"/>
    </location>
</feature>
<feature type="compositionally biased region" description="Basic and acidic residues" evidence="8">
    <location>
        <begin position="565"/>
        <end position="577"/>
    </location>
</feature>
<sequence>MLSLLSRRPLLLSAAMAATREVVVLSSSPPRFIPDSDIIVTPPSLREQIPTSPPSSGLPSLPELLRNKPNGLKSGSRAAEIPNGATLGFGSVASLLKDKRIALGEEDGNEHPEPPPEKKPRAKAVRKPRAAASARDETAEKKAKPKDDGNTREGDDGKASKPRKPRAKKVKEPEAPSEEKGGAVDSASALVHGEAHQETTAMAALGKRRAKGKAQVTEPVSAHFSTLSTSDLTPTVEKAVSTVEMSHEPESEKPKKPRGRPKKKEGNKASEEDSLPTMETVVTATGTADEQELVKLKKRTGRSKKDNSDEELETPLEKAPRPRKKRTASNEKKQVKKAPKARAATSAVSAHFSRDNSLDASGEQLPKSPKTKPSDAPLDLDHAMERRRSWTPIRDSNPTVPDSTSKTPIETTDSPANSNASPGQQANFASLLGGFGYQQSAQERATSETRGETGEAFTKRRKLEMIPNPLPAAAQTSKKPESEPEKLEKEKAAGKKKPRTITELATAAYRAPLPQAVEPEPESRVSTFFAPQAPDTSSEKPREPEAAPPEKQKRAPRQKKPTKASIEKEKRATEKAKKQAKLAANKLLSPGAALLKYNNQEVLFGTSSQLVRDESPTFIRHIQQALKESELQGNSSESLRLNQMADGAESTLLGKRKGLWTEAARNLTDEGLDVYDPGADEELWTAGEEQQFSEDTANGEAHPRAQPQDPSSDFVDIDVYDDLTRRRAETADTGMNVDPERSPPRLPVRPNIMKARPSSSSATNVTFHPAQRSMTTPYINASPNRLNSIRAKSTLATNTSYPSGPTASESVTTLGTQKSVSLPATKRGLKAPPALPQGLISAPEASLQEPQGASGSRQKRIAKSPQKLPQGCITPSPKKAGRKRAKQDEGWVHIDEIEDSGEEVTPSPPRRRKIPSESPKLPLSQPARDEDAPSVSAPTQAAPSKRITNVPSDEQMAEVFPIITHAIKAEPPSVQPGSLTWHEKILLYDPVDVVNLSEWLNEKGVRVHMEVAVKEKPKPKKRGKKAKADESHEVEGGDESTAMREKVEVKEVPLQPWVVQRWCEENSVCCIWKDNDKKKKGWKARSG</sequence>
<dbReference type="InterPro" id="IPR018574">
    <property type="entry name" value="Structure-sp_endonuc_su_Slx4"/>
</dbReference>
<evidence type="ECO:0000256" key="8">
    <source>
        <dbReference type="SAM" id="MobiDB-lite"/>
    </source>
</evidence>
<feature type="region of interest" description="Disordered" evidence="8">
    <location>
        <begin position="100"/>
        <end position="579"/>
    </location>
</feature>
<evidence type="ECO:0000256" key="1">
    <source>
        <dbReference type="ARBA" id="ARBA00004123"/>
    </source>
</evidence>
<keyword evidence="4" id="KW-0233">DNA recombination</keyword>
<feature type="compositionally biased region" description="Polar residues" evidence="8">
    <location>
        <begin position="223"/>
        <end position="233"/>
    </location>
</feature>
<feature type="region of interest" description="Disordered" evidence="8">
    <location>
        <begin position="693"/>
        <end position="713"/>
    </location>
</feature>
<feature type="region of interest" description="Disordered" evidence="8">
    <location>
        <begin position="822"/>
        <end position="953"/>
    </location>
</feature>
<dbReference type="Proteomes" id="UP001492380">
    <property type="component" value="Unassembled WGS sequence"/>
</dbReference>
<evidence type="ECO:0000313" key="9">
    <source>
        <dbReference type="EMBL" id="KAK8240861.1"/>
    </source>
</evidence>
<comment type="similarity">
    <text evidence="2">Belongs to the SLX4 family.</text>
</comment>
<keyword evidence="3" id="KW-0227">DNA damage</keyword>
<reference evidence="9 10" key="1">
    <citation type="submission" date="2024-04" db="EMBL/GenBank/DDBJ databases">
        <title>Phyllosticta paracitricarpa is synonymous to the EU quarantine fungus P. citricarpa based on phylogenomic analyses.</title>
        <authorList>
            <consortium name="Lawrence Berkeley National Laboratory"/>
            <person name="Van Ingen-Buijs V.A."/>
            <person name="Van Westerhoven A.C."/>
            <person name="Haridas S."/>
            <person name="Skiadas P."/>
            <person name="Martin F."/>
            <person name="Groenewald J.Z."/>
            <person name="Crous P.W."/>
            <person name="Seidl M.F."/>
        </authorList>
    </citation>
    <scope>NUCLEOTIDE SEQUENCE [LARGE SCALE GENOMIC DNA]</scope>
    <source>
        <strain evidence="9 10">CBS 123374</strain>
    </source>
</reference>
<feature type="compositionally biased region" description="Basic residues" evidence="8">
    <location>
        <begin position="160"/>
        <end position="169"/>
    </location>
</feature>
<feature type="compositionally biased region" description="Basic residues" evidence="8">
    <location>
        <begin position="120"/>
        <end position="129"/>
    </location>
</feature>
<feature type="region of interest" description="Disordered" evidence="8">
    <location>
        <begin position="728"/>
        <end position="785"/>
    </location>
</feature>
<comment type="caution">
    <text evidence="9">The sequence shown here is derived from an EMBL/GenBank/DDBJ whole genome shotgun (WGS) entry which is preliminary data.</text>
</comment>
<feature type="compositionally biased region" description="Polar residues" evidence="8">
    <location>
        <begin position="394"/>
        <end position="428"/>
    </location>
</feature>
<feature type="region of interest" description="Disordered" evidence="8">
    <location>
        <begin position="1015"/>
        <end position="1047"/>
    </location>
</feature>
<feature type="compositionally biased region" description="Basic and acidic residues" evidence="8">
    <location>
        <begin position="379"/>
        <end position="388"/>
    </location>
</feature>
<comment type="subcellular location">
    <subcellularLocation>
        <location evidence="1">Nucleus</location>
    </subcellularLocation>
</comment>
<evidence type="ECO:0000256" key="4">
    <source>
        <dbReference type="ARBA" id="ARBA00023172"/>
    </source>
</evidence>
<feature type="compositionally biased region" description="Low complexity" evidence="8">
    <location>
        <begin position="54"/>
        <end position="64"/>
    </location>
</feature>
<feature type="compositionally biased region" description="Basic and acidic residues" evidence="8">
    <location>
        <begin position="537"/>
        <end position="553"/>
    </location>
</feature>
<evidence type="ECO:0000256" key="3">
    <source>
        <dbReference type="ARBA" id="ARBA00022763"/>
    </source>
</evidence>